<dbReference type="InterPro" id="IPR008949">
    <property type="entry name" value="Isoprenoid_synthase_dom_sf"/>
</dbReference>
<dbReference type="OrthoDB" id="9807580at2"/>
<dbReference type="SFLD" id="SFLDG01212">
    <property type="entry name" value="Phytoene_synthase_like"/>
    <property type="match status" value="1"/>
</dbReference>
<dbReference type="RefSeq" id="WP_146323600.1">
    <property type="nucleotide sequence ID" value="NZ_BAABLR010000014.1"/>
</dbReference>
<proteinExistence type="predicted"/>
<dbReference type="SFLD" id="SFLDG01018">
    <property type="entry name" value="Squalene/Phytoene_Synthase_Lik"/>
    <property type="match status" value="1"/>
</dbReference>
<dbReference type="SUPFAM" id="SSF48576">
    <property type="entry name" value="Terpenoid synthases"/>
    <property type="match status" value="1"/>
</dbReference>
<sequence>MSRRAAAGVMAHYSTSFSLATRLLSPQIRADIRNLYAVVRVADEIVDGAAAGLPAPEIARELAEFRSAVFRGCELGFSSNPIIHAFAQTVARCQLSKQQLEDFFDAMERDLDESTHTPESRASYVYGSAEVIGLLCLAIFTSEHPIANNDRPVAERGARALGAAFQNINFLRDLTADRERLGRNYLTGDGPFDDAAKAAIIAEIRADLATAWRAIPLLPMCARTGVLTAYYVFDELTRRLEAAPARVVANTRVRVPGTVKATLTARAIAHAPRLRPAR</sequence>
<keyword evidence="2" id="KW-1185">Reference proteome</keyword>
<reference evidence="1 2" key="1">
    <citation type="submission" date="2019-08" db="EMBL/GenBank/DDBJ databases">
        <authorList>
            <person name="Lei W."/>
        </authorList>
    </citation>
    <scope>NUCLEOTIDE SEQUENCE [LARGE SCALE GENOMIC DNA]</scope>
    <source>
        <strain evidence="1 2">CCUG 58627</strain>
    </source>
</reference>
<dbReference type="InterPro" id="IPR002060">
    <property type="entry name" value="Squ/phyt_synthse"/>
</dbReference>
<evidence type="ECO:0000313" key="1">
    <source>
        <dbReference type="EMBL" id="TWT28591.1"/>
    </source>
</evidence>
<dbReference type="AlphaFoldDB" id="A0A5C5UQ17"/>
<dbReference type="Pfam" id="PF00494">
    <property type="entry name" value="SQS_PSY"/>
    <property type="match status" value="1"/>
</dbReference>
<protein>
    <submittedName>
        <fullName evidence="1">Phytoene/squalene synthase family protein</fullName>
    </submittedName>
</protein>
<dbReference type="PANTHER" id="PTHR31480">
    <property type="entry name" value="BIFUNCTIONAL LYCOPENE CYCLASE/PHYTOENE SYNTHASE"/>
    <property type="match status" value="1"/>
</dbReference>
<dbReference type="EMBL" id="VOHM01000004">
    <property type="protein sequence ID" value="TWT28591.1"/>
    <property type="molecule type" value="Genomic_DNA"/>
</dbReference>
<comment type="caution">
    <text evidence="1">The sequence shown here is derived from an EMBL/GenBank/DDBJ whole genome shotgun (WGS) entry which is preliminary data.</text>
</comment>
<organism evidence="1 2">
    <name type="scientific">Corynebacterium canis</name>
    <dbReference type="NCBI Taxonomy" id="679663"/>
    <lineage>
        <taxon>Bacteria</taxon>
        <taxon>Bacillati</taxon>
        <taxon>Actinomycetota</taxon>
        <taxon>Actinomycetes</taxon>
        <taxon>Mycobacteriales</taxon>
        <taxon>Corynebacteriaceae</taxon>
        <taxon>Corynebacterium</taxon>
    </lineage>
</organism>
<name>A0A5C5UQ17_9CORY</name>
<dbReference type="Gene3D" id="1.10.600.10">
    <property type="entry name" value="Farnesyl Diphosphate Synthase"/>
    <property type="match status" value="1"/>
</dbReference>
<evidence type="ECO:0000313" key="2">
    <source>
        <dbReference type="Proteomes" id="UP000320791"/>
    </source>
</evidence>
<gene>
    <name evidence="1" type="ORF">FRX94_02795</name>
</gene>
<accession>A0A5C5UQ17</accession>
<dbReference type="Proteomes" id="UP000320791">
    <property type="component" value="Unassembled WGS sequence"/>
</dbReference>
<dbReference type="InterPro" id="IPR044843">
    <property type="entry name" value="Trans_IPPS_bact-type"/>
</dbReference>
<dbReference type="SFLD" id="SFLDS00005">
    <property type="entry name" value="Isoprenoid_Synthase_Type_I"/>
    <property type="match status" value="1"/>
</dbReference>
<dbReference type="GO" id="GO:0004311">
    <property type="term" value="F:geranylgeranyl diphosphate synthase activity"/>
    <property type="evidence" value="ECO:0007669"/>
    <property type="project" value="InterPro"/>
</dbReference>